<name>A0A5J4L4S9_9ZZZZ</name>
<comment type="caution">
    <text evidence="2">The sequence shown here is derived from an EMBL/GenBank/DDBJ whole genome shotgun (WGS) entry which is preliminary data.</text>
</comment>
<protein>
    <recommendedName>
        <fullName evidence="1">DUF5618 domain-containing protein</fullName>
    </recommendedName>
</protein>
<dbReference type="InterPro" id="IPR040988">
    <property type="entry name" value="DUF5618"/>
</dbReference>
<reference evidence="2" key="1">
    <citation type="submission" date="2019-10" db="EMBL/GenBank/DDBJ databases">
        <title>Metagenomic sequencing of thiosulfate-disproportionating enrichment culture.</title>
        <authorList>
            <person name="Umezawa K."/>
            <person name="Kojima H."/>
            <person name="Fukui M."/>
        </authorList>
    </citation>
    <scope>NUCLEOTIDE SEQUENCE</scope>
    <source>
        <strain evidence="2">45J</strain>
    </source>
</reference>
<dbReference type="AlphaFoldDB" id="A0A5J4L4S9"/>
<evidence type="ECO:0000259" key="1">
    <source>
        <dbReference type="Pfam" id="PF18498"/>
    </source>
</evidence>
<feature type="domain" description="DUF5618" evidence="1">
    <location>
        <begin position="8"/>
        <end position="129"/>
    </location>
</feature>
<dbReference type="Pfam" id="PF18498">
    <property type="entry name" value="DUF5618"/>
    <property type="match status" value="1"/>
</dbReference>
<evidence type="ECO:0000313" key="2">
    <source>
        <dbReference type="EMBL" id="GER92496.1"/>
    </source>
</evidence>
<dbReference type="Gene3D" id="1.20.120.330">
    <property type="entry name" value="Nucleotidyltransferases domain 2"/>
    <property type="match status" value="1"/>
</dbReference>
<organism evidence="2">
    <name type="scientific">hot springs metagenome</name>
    <dbReference type="NCBI Taxonomy" id="433727"/>
    <lineage>
        <taxon>unclassified sequences</taxon>
        <taxon>metagenomes</taxon>
        <taxon>ecological metagenomes</taxon>
    </lineage>
</organism>
<gene>
    <name evidence="2" type="ORF">A45J_0212</name>
</gene>
<dbReference type="EMBL" id="BLAB01000001">
    <property type="protein sequence ID" value="GER92496.1"/>
    <property type="molecule type" value="Genomic_DNA"/>
</dbReference>
<proteinExistence type="predicted"/>
<accession>A0A5J4L4S9</accession>
<sequence length="130" mass="15163">MQKSKIKSEAIRYFENAKELLSKSPIEDDTYTDIKYVREVCGTAYLAVLKAIDEYLIKNGINTRDLPQSVEGYRDMLKKYLSIYNGKLTREFDKLYKMLHIAGYYRGLLEDVNVLKDAFKAAKTFIEKIK</sequence>